<sequence length="1229" mass="140315">MKFLLFTVLLYCAVKCDDVGNNYYVIEIPDDVPVNDKKPFKVYWNVPTIQCQSKKIPFNDLYEKYGIIQNEGDEFRGKEITILYEPGLFPAIFKNETSGKYRFRNGGVPQEGSMEEHLKVFKKDMEEIVPDPNFSGLGIIDFESWRPIFRQNFGTLVPYKDVSIEIEKKLHWWWPKTWIQNEAQRRFEEAARTFMQTTLSIAKQMRPKALWGYYGFPHCFNMASVSNMNENCPKNVITENNVTYWLWLESTALYPSVYSSRNLSSSQLGLLVRGRVEEAYRVKRYDTPILPYFWFRYRDGGFMKEEDLAVVLQSLHKSNASGFIIWGSSNDVNTVSKCQKLHDYVERVLGPTIAKYIQKINRQDDDQVETLTESNIDDFNETLSSIDDIMITTDASIVNETNDNNNLNEFIRRIQFDPEFDWLPPENYSQDISQNVEEELLRKGYNSTDNKGIELKTLNESAVADTIIDALLNTEYSKENNQQNIRDMENGTTTTTSLNTTTSEYTESSKLSNDENLYTTEEPVNFINKFLRTEIVTNNILSSTPKYNSETLIHDVQKYTDKIDKILDVNITAEVGLNSSTESQSVNTFSDGTYKKEFTNTDNYMSKENNSLSHDLLKEIQTNSEEIHLKNINENMLINLIFNALMKHNIIDENYKQSVYTDLQNSDSTKSMQLIEKTNAQREEIYFVTTPKSIRVARDDSIQSDLGKSFENLEIAKDIITDITSTTDTPSTAKKDKSFDLISSDDTLLNRDFKNVSTELDDFLIVLKKYSEPKSDTTTQNNIKQIDYENDYLIILSVNMTDTTIANATSGINDKDQNVDESIIENLSAISVNDSLSNINSEESTVSSQTESSTDIFVTNSENSERSKVNTDVVTNDILSNTSKFNSETLIHDVQKDSEKTDNILDVKITTEVSLNSATENQSTNTFSDDPYNKEFTNTENYMSKENSLSNDLLKDNQTNSEKIRLKNINESMVMNLIFNALMKHNIIDENNKQSVYTELQSSDNTKSTELTEKTNAQRKEIYFVTTPKSIREVAPNNLTQSDLENLEIAKGIIIDIRSTTDTPIIAKEDESFGLISSEDKLSNRDIKNVGTQIDDFLIVLKNYSEPKPDITNQNNIKQIDYENDYLIILSVTMNDTTSANATSGINDEDQNVDESAIKNRSEISENDSLSNINSEENTISSQTESSTDIFVTNSENSEHLNVSTDVNEVSDSTTEATVDQVVTYIYYV</sequence>
<dbReference type="EMBL" id="OV170230">
    <property type="protein sequence ID" value="CAH0715151.1"/>
    <property type="molecule type" value="Genomic_DNA"/>
</dbReference>
<feature type="chain" id="PRO_5035440701" description="Hyaluronidase" evidence="6">
    <location>
        <begin position="17"/>
        <end position="1229"/>
    </location>
</feature>
<dbReference type="InterPro" id="IPR017853">
    <property type="entry name" value="GH"/>
</dbReference>
<feature type="compositionally biased region" description="Low complexity" evidence="5">
    <location>
        <begin position="1169"/>
        <end position="1182"/>
    </location>
</feature>
<organism evidence="7 8">
    <name type="scientific">Brenthis ino</name>
    <name type="common">lesser marbled fritillary</name>
    <dbReference type="NCBI Taxonomy" id="405034"/>
    <lineage>
        <taxon>Eukaryota</taxon>
        <taxon>Metazoa</taxon>
        <taxon>Ecdysozoa</taxon>
        <taxon>Arthropoda</taxon>
        <taxon>Hexapoda</taxon>
        <taxon>Insecta</taxon>
        <taxon>Pterygota</taxon>
        <taxon>Neoptera</taxon>
        <taxon>Endopterygota</taxon>
        <taxon>Lepidoptera</taxon>
        <taxon>Glossata</taxon>
        <taxon>Ditrysia</taxon>
        <taxon>Papilionoidea</taxon>
        <taxon>Nymphalidae</taxon>
        <taxon>Heliconiinae</taxon>
        <taxon>Argynnini</taxon>
        <taxon>Brenthis</taxon>
    </lineage>
</organism>
<dbReference type="PRINTS" id="PR00847">
    <property type="entry name" value="HYALURONDASE"/>
</dbReference>
<dbReference type="GO" id="GO:0004415">
    <property type="term" value="F:hyalurononglucosaminidase activity"/>
    <property type="evidence" value="ECO:0007669"/>
    <property type="project" value="UniProtKB-UniRule"/>
</dbReference>
<dbReference type="Gene3D" id="3.20.20.70">
    <property type="entry name" value="Aldolase class I"/>
    <property type="match status" value="1"/>
</dbReference>
<feature type="non-terminal residue" evidence="7">
    <location>
        <position position="1229"/>
    </location>
</feature>
<feature type="compositionally biased region" description="Low complexity" evidence="5">
    <location>
        <begin position="492"/>
        <end position="509"/>
    </location>
</feature>
<keyword evidence="2" id="KW-1015">Disulfide bond</keyword>
<protein>
    <recommendedName>
        <fullName evidence="4">Hyaluronidase</fullName>
        <ecNumber evidence="4">3.2.1.35</ecNumber>
    </recommendedName>
</protein>
<comment type="catalytic activity">
    <reaction evidence="4">
        <text>Random hydrolysis of (1-&gt;4)-linkages between N-acetyl-beta-D-glucosamine and D-glucuronate residues in hyaluronate.</text>
        <dbReference type="EC" id="3.2.1.35"/>
    </reaction>
</comment>
<dbReference type="GO" id="GO:0030214">
    <property type="term" value="P:hyaluronan catabolic process"/>
    <property type="evidence" value="ECO:0007669"/>
    <property type="project" value="TreeGrafter"/>
</dbReference>
<keyword evidence="3" id="KW-0325">Glycoprotein</keyword>
<dbReference type="AlphaFoldDB" id="A0A8J9Y561"/>
<proteinExistence type="inferred from homology"/>
<feature type="region of interest" description="Disordered" evidence="5">
    <location>
        <begin position="1164"/>
        <end position="1186"/>
    </location>
</feature>
<keyword evidence="4" id="KW-0378">Hydrolase</keyword>
<reference evidence="7" key="1">
    <citation type="submission" date="2021-12" db="EMBL/GenBank/DDBJ databases">
        <authorList>
            <person name="Martin H S."/>
        </authorList>
    </citation>
    <scope>NUCLEOTIDE SEQUENCE</scope>
</reference>
<gene>
    <name evidence="7" type="ORF">BINO364_LOCUS2122</name>
</gene>
<comment type="similarity">
    <text evidence="1 4">Belongs to the glycosyl hydrolase 56 family.</text>
</comment>
<dbReference type="GO" id="GO:0006952">
    <property type="term" value="P:defense response"/>
    <property type="evidence" value="ECO:0007669"/>
    <property type="project" value="InterPro"/>
</dbReference>
<feature type="signal peptide" evidence="6">
    <location>
        <begin position="1"/>
        <end position="16"/>
    </location>
</feature>
<name>A0A8J9Y561_9NEOP</name>
<dbReference type="OrthoDB" id="5796153at2759"/>
<evidence type="ECO:0000256" key="3">
    <source>
        <dbReference type="ARBA" id="ARBA00023180"/>
    </source>
</evidence>
<dbReference type="Proteomes" id="UP000838878">
    <property type="component" value="Chromosome 10"/>
</dbReference>
<dbReference type="InterPro" id="IPR018155">
    <property type="entry name" value="Hyaluronidase"/>
</dbReference>
<evidence type="ECO:0000256" key="6">
    <source>
        <dbReference type="SAM" id="SignalP"/>
    </source>
</evidence>
<dbReference type="InterPro" id="IPR013785">
    <property type="entry name" value="Aldolase_TIM"/>
</dbReference>
<dbReference type="PRINTS" id="PR00846">
    <property type="entry name" value="GLHYDRLASE56"/>
</dbReference>
<dbReference type="GO" id="GO:0005975">
    <property type="term" value="P:carbohydrate metabolic process"/>
    <property type="evidence" value="ECO:0007669"/>
    <property type="project" value="InterPro"/>
</dbReference>
<dbReference type="InterPro" id="IPR001329">
    <property type="entry name" value="Venom_Hyaluronidase"/>
</dbReference>
<evidence type="ECO:0000313" key="7">
    <source>
        <dbReference type="EMBL" id="CAH0715151.1"/>
    </source>
</evidence>
<evidence type="ECO:0000256" key="1">
    <source>
        <dbReference type="ARBA" id="ARBA00008871"/>
    </source>
</evidence>
<dbReference type="PANTHER" id="PTHR11769:SF35">
    <property type="entry name" value="HYALURONIDASE"/>
    <property type="match status" value="1"/>
</dbReference>
<keyword evidence="4" id="KW-0326">Glycosidase</keyword>
<evidence type="ECO:0000313" key="8">
    <source>
        <dbReference type="Proteomes" id="UP000838878"/>
    </source>
</evidence>
<keyword evidence="6" id="KW-0732">Signal</keyword>
<dbReference type="EC" id="3.2.1.35" evidence="4"/>
<evidence type="ECO:0000256" key="5">
    <source>
        <dbReference type="SAM" id="MobiDB-lite"/>
    </source>
</evidence>
<feature type="region of interest" description="Disordered" evidence="5">
    <location>
        <begin position="489"/>
        <end position="509"/>
    </location>
</feature>
<evidence type="ECO:0000256" key="2">
    <source>
        <dbReference type="ARBA" id="ARBA00023157"/>
    </source>
</evidence>
<keyword evidence="8" id="KW-1185">Reference proteome</keyword>
<accession>A0A8J9Y561</accession>
<dbReference type="Pfam" id="PF01630">
    <property type="entry name" value="Glyco_hydro_56"/>
    <property type="match status" value="1"/>
</dbReference>
<dbReference type="SUPFAM" id="SSF51445">
    <property type="entry name" value="(Trans)glycosidases"/>
    <property type="match status" value="1"/>
</dbReference>
<evidence type="ECO:0000256" key="4">
    <source>
        <dbReference type="RuleBase" id="RU610713"/>
    </source>
</evidence>
<dbReference type="PANTHER" id="PTHR11769">
    <property type="entry name" value="HYALURONIDASE"/>
    <property type="match status" value="1"/>
</dbReference>